<accession>A0A803M3P0</accession>
<reference evidence="2" key="1">
    <citation type="journal article" date="2017" name="Nature">
        <title>The genome of Chenopodium quinoa.</title>
        <authorList>
            <person name="Jarvis D.E."/>
            <person name="Ho Y.S."/>
            <person name="Lightfoot D.J."/>
            <person name="Schmoeckel S.M."/>
            <person name="Li B."/>
            <person name="Borm T.J.A."/>
            <person name="Ohyanagi H."/>
            <person name="Mineta K."/>
            <person name="Michell C.T."/>
            <person name="Saber N."/>
            <person name="Kharbatia N.M."/>
            <person name="Rupper R.R."/>
            <person name="Sharp A.R."/>
            <person name="Dally N."/>
            <person name="Boughton B.A."/>
            <person name="Woo Y.H."/>
            <person name="Gao G."/>
            <person name="Schijlen E.G.W.M."/>
            <person name="Guo X."/>
            <person name="Momin A.A."/>
            <person name="Negrao S."/>
            <person name="Al-Babili S."/>
            <person name="Gehring C."/>
            <person name="Roessner U."/>
            <person name="Jung C."/>
            <person name="Murphy K."/>
            <person name="Arold S.T."/>
            <person name="Gojobori T."/>
            <person name="van der Linden C.G."/>
            <person name="van Loo E.N."/>
            <person name="Jellen E.N."/>
            <person name="Maughan P.J."/>
            <person name="Tester M."/>
        </authorList>
    </citation>
    <scope>NUCLEOTIDE SEQUENCE [LARGE SCALE GENOMIC DNA]</scope>
    <source>
        <strain evidence="2">cv. PI 614886</strain>
    </source>
</reference>
<name>A0A803M3P0_CHEQI</name>
<dbReference type="OMA" id="KPQCAAI"/>
<protein>
    <submittedName>
        <fullName evidence="2">Uncharacterized protein</fullName>
    </submittedName>
</protein>
<dbReference type="SMR" id="A0A803M3P0"/>
<reference evidence="2" key="2">
    <citation type="submission" date="2021-03" db="UniProtKB">
        <authorList>
            <consortium name="EnsemblPlants"/>
        </authorList>
    </citation>
    <scope>IDENTIFICATION</scope>
</reference>
<dbReference type="KEGG" id="cqi:110699232"/>
<feature type="region of interest" description="Disordered" evidence="1">
    <location>
        <begin position="1"/>
        <end position="55"/>
    </location>
</feature>
<dbReference type="PANTHER" id="PTHR36741">
    <property type="entry name" value="OS07G0100500 PROTEIN"/>
    <property type="match status" value="1"/>
</dbReference>
<sequence>MADSKRQESMNSDRINGEDDFRRFNSDENVESEEASSTVKSSVGNSTANGESNGSASLADRLGEILVDEGNGDLLLQQSDRENNFLQWLQALDVQHMGACRADERLKPLLKANASSGAAEDRLLSHLSQHFETSEVGLLARCLCVPLVSMRVGKVLKQGSMLCPTSARGNLNLTLLPSSDLRISFVGDNGQTERLATLSDTSESSAVIVEEIPADQSGRSFVMKLPDGEPFYFWCSEKSKLLGSDLLWKMKDLLKRKPTLAELTGISESRLECFATHLRSYLVGPSVNNFQASSTALSAPWTDKRSDNFEVGLNAHSSSTAVRPLRTRLCSGQTVKGHTQYLGSLSPRPSSFKEGLPRVLTSLRVTSREKLRRRGDLHLPVVDSSFMNEPVLNLSDKGKSSEAFATNTVSPVSFLESLGNGCLPESSSATTQIPPIGSLFSPYYCWCPPCTSPSVASISKLPTPYVEPFSLPPLSTLLPATGSHSMLSQIPPLDLASVPSLEFPAFLSDPLSRLSFSTQNSQFQSFTPLMCDPIVHIPVVDVCSSGQGYLVSAGPGIATSIPPLYPKLVGPMISESESMVDEGARETLRLLLGSSSSQSSASLMGVFPGVLNDKDKQGFVVAGSRGLYSGISDVNAIVNSFAAVGLTSVTERSARTVGLRNFGKTTATDGLEHTFSSADFQDSTFMSSEEEMD</sequence>
<dbReference type="EnsemblPlants" id="AUR62022839-RA">
    <property type="protein sequence ID" value="AUR62022839-RA:cds"/>
    <property type="gene ID" value="AUR62022839"/>
</dbReference>
<organism evidence="2 3">
    <name type="scientific">Chenopodium quinoa</name>
    <name type="common">Quinoa</name>
    <dbReference type="NCBI Taxonomy" id="63459"/>
    <lineage>
        <taxon>Eukaryota</taxon>
        <taxon>Viridiplantae</taxon>
        <taxon>Streptophyta</taxon>
        <taxon>Embryophyta</taxon>
        <taxon>Tracheophyta</taxon>
        <taxon>Spermatophyta</taxon>
        <taxon>Magnoliopsida</taxon>
        <taxon>eudicotyledons</taxon>
        <taxon>Gunneridae</taxon>
        <taxon>Pentapetalae</taxon>
        <taxon>Caryophyllales</taxon>
        <taxon>Chenopodiaceae</taxon>
        <taxon>Chenopodioideae</taxon>
        <taxon>Atripliceae</taxon>
        <taxon>Chenopodium</taxon>
    </lineage>
</organism>
<evidence type="ECO:0000256" key="1">
    <source>
        <dbReference type="SAM" id="MobiDB-lite"/>
    </source>
</evidence>
<gene>
    <name evidence="2" type="primary">LOC110733402</name>
</gene>
<dbReference type="PANTHER" id="PTHR36741:SF1">
    <property type="entry name" value="OS07G0100500 PROTEIN"/>
    <property type="match status" value="1"/>
</dbReference>
<feature type="compositionally biased region" description="Polar residues" evidence="1">
    <location>
        <begin position="35"/>
        <end position="55"/>
    </location>
</feature>
<dbReference type="Proteomes" id="UP000596660">
    <property type="component" value="Unplaced"/>
</dbReference>
<keyword evidence="3" id="KW-1185">Reference proteome</keyword>
<proteinExistence type="predicted"/>
<evidence type="ECO:0000313" key="2">
    <source>
        <dbReference type="EnsemblPlants" id="AUR62022839-RA:cds"/>
    </source>
</evidence>
<evidence type="ECO:0000313" key="3">
    <source>
        <dbReference type="Proteomes" id="UP000596660"/>
    </source>
</evidence>
<dbReference type="OrthoDB" id="1921521at2759"/>
<dbReference type="AlphaFoldDB" id="A0A803M3P0"/>
<dbReference type="Gramene" id="AUR62022839-RA">
    <property type="protein sequence ID" value="AUR62022839-RA:cds"/>
    <property type="gene ID" value="AUR62022839"/>
</dbReference>
<feature type="compositionally biased region" description="Basic and acidic residues" evidence="1">
    <location>
        <begin position="15"/>
        <end position="26"/>
    </location>
</feature>